<proteinExistence type="predicted"/>
<evidence type="ECO:0000313" key="1">
    <source>
        <dbReference type="EMBL" id="MFM9330590.1"/>
    </source>
</evidence>
<dbReference type="Proteomes" id="UP001631969">
    <property type="component" value="Unassembled WGS sequence"/>
</dbReference>
<keyword evidence="2" id="KW-1185">Reference proteome</keyword>
<evidence type="ECO:0000313" key="2">
    <source>
        <dbReference type="Proteomes" id="UP001631969"/>
    </source>
</evidence>
<name>A0ACC7P2E5_9BACL</name>
<comment type="caution">
    <text evidence="1">The sequence shown here is derived from an EMBL/GenBank/DDBJ whole genome shotgun (WGS) entry which is preliminary data.</text>
</comment>
<accession>A0ACC7P2E5</accession>
<reference evidence="1" key="1">
    <citation type="submission" date="2024-12" db="EMBL/GenBank/DDBJ databases">
        <authorList>
            <person name="Wu N."/>
        </authorList>
    </citation>
    <scope>NUCLEOTIDE SEQUENCE</scope>
    <source>
        <strain evidence="1">P15</strain>
    </source>
</reference>
<protein>
    <submittedName>
        <fullName evidence="1">DUF4179 domain-containing protein</fullName>
    </submittedName>
</protein>
<gene>
    <name evidence="1" type="ORF">ACI1P1_20010</name>
</gene>
<dbReference type="EMBL" id="JBJURJ010000013">
    <property type="protein sequence ID" value="MFM9330590.1"/>
    <property type="molecule type" value="Genomic_DNA"/>
</dbReference>
<organism evidence="1 2">
    <name type="scientific">Paenibacillus mesotrionivorans</name>
    <dbReference type="NCBI Taxonomy" id="3160968"/>
    <lineage>
        <taxon>Bacteria</taxon>
        <taxon>Bacillati</taxon>
        <taxon>Bacillota</taxon>
        <taxon>Bacilli</taxon>
        <taxon>Bacillales</taxon>
        <taxon>Paenibacillaceae</taxon>
        <taxon>Paenibacillus</taxon>
    </lineage>
</organism>
<sequence length="547" mass="61330">MNKMEAKLTHLLKDEPAEYPDFDAMWNRLESRLPKTGTPLIPIPASKKRPPLRKAAAIGALTALLAAAPVVAAVANHWDTLLSNKEGVRSALEQGLGQSIGQSLTRENVTITVDTAVVDENRTGILFSLNTRDKTPEEGYFFNIEDVELKDAAGQPVEGWKQLNWDPAAKLWRGYFETEWVPSGTSSNAMLTFSDVKAISPVEHGLALRPLEEKEQTFDIRQDGIIQLTVKPFTQGDKMMLNSTVVFDQPEAQKWYEPRIGVFLGETQLSQSGAGVSGKPDENGSYTAQQSFLRSDLQQDEVSYKLLYEKEVKRVDADWAFNLKLDKHLMESGTVKRQLDIPLENKGVKMTLTEMIRTPTQIRIKASNERYSRFPFRAYSLEVDGVVLSGGSVDSYTNPEETVFRFEIPSGVQIKEESAITFVAMHERMERTDAKAPIPLREISDEKKSIMTEVGGYSVHWTYYLNDGDLYVQSESADRGFGGVNQTYMHHGETRAVGKKITYGFGGDGNNQATDVYPGFAGKDADIYIFWYYTEDKDKELRTVLTP</sequence>